<accession>A0A9P8IIQ5</accession>
<evidence type="ECO:0000256" key="1">
    <source>
        <dbReference type="ARBA" id="ARBA00022801"/>
    </source>
</evidence>
<proteinExistence type="predicted"/>
<dbReference type="SUPFAM" id="SSF53254">
    <property type="entry name" value="Phosphoglycerate mutase-like"/>
    <property type="match status" value="1"/>
</dbReference>
<dbReference type="CDD" id="cd07061">
    <property type="entry name" value="HP_HAP_like"/>
    <property type="match status" value="1"/>
</dbReference>
<reference evidence="3" key="1">
    <citation type="submission" date="2021-03" db="EMBL/GenBank/DDBJ databases">
        <title>Comparative genomics and phylogenomic investigation of the class Geoglossomycetes provide insights into ecological specialization and systematics.</title>
        <authorList>
            <person name="Melie T."/>
            <person name="Pirro S."/>
            <person name="Miller A.N."/>
            <person name="Quandt A."/>
        </authorList>
    </citation>
    <scope>NUCLEOTIDE SEQUENCE</scope>
    <source>
        <strain evidence="3">CAQ_001_2017</strain>
    </source>
</reference>
<protein>
    <recommendedName>
        <fullName evidence="5">Phosphoglycerate mutase-like protein</fullName>
    </recommendedName>
</protein>
<dbReference type="AlphaFoldDB" id="A0A9P8IIQ5"/>
<evidence type="ECO:0000313" key="4">
    <source>
        <dbReference type="Proteomes" id="UP000750711"/>
    </source>
</evidence>
<dbReference type="InterPro" id="IPR000560">
    <property type="entry name" value="His_Pase_clade-2"/>
</dbReference>
<keyword evidence="2" id="KW-0812">Transmembrane</keyword>
<dbReference type="Gene3D" id="3.40.50.1240">
    <property type="entry name" value="Phosphoglycerate mutase-like"/>
    <property type="match status" value="1"/>
</dbReference>
<keyword evidence="4" id="KW-1185">Reference proteome</keyword>
<dbReference type="GO" id="GO:0009277">
    <property type="term" value="C:fungal-type cell wall"/>
    <property type="evidence" value="ECO:0007669"/>
    <property type="project" value="TreeGrafter"/>
</dbReference>
<sequence>MLITVSHFAFTASAIVCLVGSVVFLLSPTSFQLYTPLSAGSSFEHEPFSLAALYESIPYTSSWRSWWHPERGGRSSIEKGWNLLYHLGGNGPWIEKVDGIVDGGIGVPEGMLDLLKRIKESRQKLEGDLEFANDWEYFTQDPDNHLEQLTTTGPFAGTLEAFTTGVKLRTRYNHLLGSSGTEKIRLWASDSDRVTDTARYFSAGLFGLDWEHAAELVVIPETDDLGADTLTPTDTCTAYLNDLTLGHDYGSHMLERFRSTYLGAIADRLEEQNPHIRFNDSEIYSMQEMCGFETTVRGSSKWCEVFTHADWLNFEPGNPWGPVMGWLWLNATTNLLTQGPTAGPLFFSFVHDSDIVAMVAALGIFTDSEKLPIDRVPDKRRWRTSQMTPMGGRVIFERLACSHPRASSDDDDDDDDAEQQLYVRVNVNDGIVEIPHCGSGPGSSCPLERFVALVAQRGAEAGDFREKCNLSKDSPDRITFLHQ</sequence>
<comment type="caution">
    <text evidence="3">The sequence shown here is derived from an EMBL/GenBank/DDBJ whole genome shotgun (WGS) entry which is preliminary data.</text>
</comment>
<keyword evidence="2" id="KW-1133">Transmembrane helix</keyword>
<dbReference type="Proteomes" id="UP000750711">
    <property type="component" value="Unassembled WGS sequence"/>
</dbReference>
<evidence type="ECO:0008006" key="5">
    <source>
        <dbReference type="Google" id="ProtNLM"/>
    </source>
</evidence>
<dbReference type="EMBL" id="JAGHQM010001416">
    <property type="protein sequence ID" value="KAH0555685.1"/>
    <property type="molecule type" value="Genomic_DNA"/>
</dbReference>
<name>A0A9P8IIQ5_9PEZI</name>
<dbReference type="PANTHER" id="PTHR20963">
    <property type="entry name" value="MULTIPLE INOSITOL POLYPHOSPHATE PHOSPHATASE-RELATED"/>
    <property type="match status" value="1"/>
</dbReference>
<keyword evidence="1" id="KW-0378">Hydrolase</keyword>
<organism evidence="3 4">
    <name type="scientific">Trichoglossum hirsutum</name>
    <dbReference type="NCBI Taxonomy" id="265104"/>
    <lineage>
        <taxon>Eukaryota</taxon>
        <taxon>Fungi</taxon>
        <taxon>Dikarya</taxon>
        <taxon>Ascomycota</taxon>
        <taxon>Pezizomycotina</taxon>
        <taxon>Geoglossomycetes</taxon>
        <taxon>Geoglossales</taxon>
        <taxon>Geoglossaceae</taxon>
        <taxon>Trichoglossum</taxon>
    </lineage>
</organism>
<evidence type="ECO:0000313" key="3">
    <source>
        <dbReference type="EMBL" id="KAH0555685.1"/>
    </source>
</evidence>
<dbReference type="Pfam" id="PF00328">
    <property type="entry name" value="His_Phos_2"/>
    <property type="match status" value="1"/>
</dbReference>
<dbReference type="InterPro" id="IPR029033">
    <property type="entry name" value="His_PPase_superfam"/>
</dbReference>
<dbReference type="GO" id="GO:0003993">
    <property type="term" value="F:acid phosphatase activity"/>
    <property type="evidence" value="ECO:0007669"/>
    <property type="project" value="TreeGrafter"/>
</dbReference>
<dbReference type="PANTHER" id="PTHR20963:SF18">
    <property type="entry name" value="ACID PHOSPHATASE PHO11-RELATED"/>
    <property type="match status" value="1"/>
</dbReference>
<keyword evidence="2" id="KW-0472">Membrane</keyword>
<feature type="transmembrane region" description="Helical" evidence="2">
    <location>
        <begin position="7"/>
        <end position="26"/>
    </location>
</feature>
<evidence type="ECO:0000256" key="2">
    <source>
        <dbReference type="SAM" id="Phobius"/>
    </source>
</evidence>
<gene>
    <name evidence="3" type="ORF">GP486_006372</name>
</gene>